<name>Q2SKE0_HAHCH</name>
<dbReference type="EMBL" id="CP000155">
    <property type="protein sequence ID" value="ABC28884.1"/>
    <property type="molecule type" value="Genomic_DNA"/>
</dbReference>
<keyword evidence="2" id="KW-1185">Reference proteome</keyword>
<gene>
    <name evidence="1" type="ordered locus">HCH_02053</name>
</gene>
<dbReference type="AlphaFoldDB" id="Q2SKE0"/>
<dbReference type="Proteomes" id="UP000000238">
    <property type="component" value="Chromosome"/>
</dbReference>
<dbReference type="KEGG" id="hch:HCH_02053"/>
<dbReference type="PROSITE" id="PS51257">
    <property type="entry name" value="PROKAR_LIPOPROTEIN"/>
    <property type="match status" value="1"/>
</dbReference>
<accession>Q2SKE0</accession>
<dbReference type="HOGENOM" id="CLU_1298336_0_0_6"/>
<proteinExistence type="predicted"/>
<dbReference type="STRING" id="349521.HCH_02053"/>
<evidence type="ECO:0008006" key="3">
    <source>
        <dbReference type="Google" id="ProtNLM"/>
    </source>
</evidence>
<evidence type="ECO:0000313" key="1">
    <source>
        <dbReference type="EMBL" id="ABC28884.1"/>
    </source>
</evidence>
<sequence>MLRFIMILLIFIMAGCSTDNGDGSRFEALMTASKQEREKASQDLQKISKSFSDGKASRENISEQVLTQLEVKVRNGEDASAERQQIQELAEQIKRDSDAVLSAVDNLFNESVKALALASAAYDLCGIEGERANLVAIVRKMDNHPDRKYNAEDAYWKFKWEFQNELKEGNVETECEYFLSQKEELEASFELAFQAMNYSKNLHPQEAGSVSP</sequence>
<protein>
    <recommendedName>
        <fullName evidence="3">Lipoprotein</fullName>
    </recommendedName>
</protein>
<reference evidence="1 2" key="1">
    <citation type="journal article" date="2005" name="Nucleic Acids Res.">
        <title>Genomic blueprint of Hahella chejuensis, a marine microbe producing an algicidal agent.</title>
        <authorList>
            <person name="Jeong H."/>
            <person name="Yim J.H."/>
            <person name="Lee C."/>
            <person name="Choi S.-H."/>
            <person name="Park Y.K."/>
            <person name="Yoon S.H."/>
            <person name="Hur C.-G."/>
            <person name="Kang H.-Y."/>
            <person name="Kim D."/>
            <person name="Lee H.H."/>
            <person name="Park K.H."/>
            <person name="Park S.-H."/>
            <person name="Park H.-S."/>
            <person name="Lee H.K."/>
            <person name="Oh T.K."/>
            <person name="Kim J.F."/>
        </authorList>
    </citation>
    <scope>NUCLEOTIDE SEQUENCE [LARGE SCALE GENOMIC DNA]</scope>
    <source>
        <strain evidence="1 2">KCTC 2396</strain>
    </source>
</reference>
<evidence type="ECO:0000313" key="2">
    <source>
        <dbReference type="Proteomes" id="UP000000238"/>
    </source>
</evidence>
<organism evidence="1 2">
    <name type="scientific">Hahella chejuensis (strain KCTC 2396)</name>
    <dbReference type="NCBI Taxonomy" id="349521"/>
    <lineage>
        <taxon>Bacteria</taxon>
        <taxon>Pseudomonadati</taxon>
        <taxon>Pseudomonadota</taxon>
        <taxon>Gammaproteobacteria</taxon>
        <taxon>Oceanospirillales</taxon>
        <taxon>Hahellaceae</taxon>
        <taxon>Hahella</taxon>
    </lineage>
</organism>